<dbReference type="SUPFAM" id="SSF53448">
    <property type="entry name" value="Nucleotide-diphospho-sugar transferases"/>
    <property type="match status" value="1"/>
</dbReference>
<dbReference type="AlphaFoldDB" id="A0A077ZXF1"/>
<dbReference type="Pfam" id="PF12919">
    <property type="entry name" value="TcdA_TcdB"/>
    <property type="match status" value="1"/>
</dbReference>
<proteinExistence type="predicted"/>
<evidence type="ECO:0000313" key="3">
    <source>
        <dbReference type="Proteomes" id="UP000039865"/>
    </source>
</evidence>
<protein>
    <recommendedName>
        <fullName evidence="1">GT44 domain-containing protein</fullName>
    </recommendedName>
</protein>
<name>A0A077ZXF1_STYLE</name>
<keyword evidence="3" id="KW-1185">Reference proteome</keyword>
<organism evidence="2 3">
    <name type="scientific">Stylonychia lemnae</name>
    <name type="common">Ciliate</name>
    <dbReference type="NCBI Taxonomy" id="5949"/>
    <lineage>
        <taxon>Eukaryota</taxon>
        <taxon>Sar</taxon>
        <taxon>Alveolata</taxon>
        <taxon>Ciliophora</taxon>
        <taxon>Intramacronucleata</taxon>
        <taxon>Spirotrichea</taxon>
        <taxon>Stichotrichia</taxon>
        <taxon>Sporadotrichida</taxon>
        <taxon>Oxytrichidae</taxon>
        <taxon>Stylonychinae</taxon>
        <taxon>Stylonychia</taxon>
    </lineage>
</organism>
<evidence type="ECO:0000313" key="2">
    <source>
        <dbReference type="EMBL" id="CDW73226.1"/>
    </source>
</evidence>
<dbReference type="Proteomes" id="UP000039865">
    <property type="component" value="Unassembled WGS sequence"/>
</dbReference>
<dbReference type="EMBL" id="CCKQ01002136">
    <property type="protein sequence ID" value="CDW73226.1"/>
    <property type="molecule type" value="Genomic_DNA"/>
</dbReference>
<reference evidence="2 3" key="1">
    <citation type="submission" date="2014-06" db="EMBL/GenBank/DDBJ databases">
        <authorList>
            <person name="Swart Estienne"/>
        </authorList>
    </citation>
    <scope>NUCLEOTIDE SEQUENCE [LARGE SCALE GENOMIC DNA]</scope>
    <source>
        <strain evidence="2 3">130c</strain>
    </source>
</reference>
<evidence type="ECO:0000259" key="1">
    <source>
        <dbReference type="Pfam" id="PF12919"/>
    </source>
</evidence>
<dbReference type="GO" id="GO:0016757">
    <property type="term" value="F:glycosyltransferase activity"/>
    <property type="evidence" value="ECO:0007669"/>
    <property type="project" value="InterPro"/>
</dbReference>
<dbReference type="Gene3D" id="3.90.550.20">
    <property type="match status" value="1"/>
</dbReference>
<gene>
    <name evidence="2" type="primary">Contig1684.g1829</name>
    <name evidence="2" type="ORF">STYLEM_2202</name>
</gene>
<feature type="domain" description="GT44" evidence="1">
    <location>
        <begin position="108"/>
        <end position="168"/>
    </location>
</feature>
<accession>A0A077ZXF1</accession>
<sequence>MKDDKINGTLTEYATYIRRFANPKIFESDQILYKKSQAFRIPLISHRVWLTDINSPSEIKDKLSRGILNDIGSSYQVLDDGARQEGYKWIHYLWVQNKHIIPDTITLFQNHGVIVRELQELKYFHDEKFQRQYNYYIQDNQAIVAASDLIRIVAVLEIGGIYFDNDLIIWKWNYDIHHYFDFFGQYFNMLRTLKGISNSIFGAKPGHILLRKQLHYMVSQFKTHEKGVEERPLYQNLCSYRTAASTFHGTGPTIFTAVSFNYLNMEGNQDVLIMGGGERNNKVYINTIDNQGTQGKLMINVEMLDRITNLWRDEIKDGSVFGFLELNDLNEAFSLTE</sequence>
<dbReference type="InterPro" id="IPR024770">
    <property type="entry name" value="TcdA/TcdB_cat"/>
</dbReference>
<dbReference type="InParanoid" id="A0A077ZXF1"/>
<dbReference type="InterPro" id="IPR029044">
    <property type="entry name" value="Nucleotide-diphossugar_trans"/>
</dbReference>